<name>A0ABS9EK21_9FLAO</name>
<gene>
    <name evidence="2" type="ORF">L1I30_09185</name>
</gene>
<feature type="transmembrane region" description="Helical" evidence="1">
    <location>
        <begin position="234"/>
        <end position="263"/>
    </location>
</feature>
<feature type="transmembrane region" description="Helical" evidence="1">
    <location>
        <begin position="125"/>
        <end position="152"/>
    </location>
</feature>
<evidence type="ECO:0008006" key="4">
    <source>
        <dbReference type="Google" id="ProtNLM"/>
    </source>
</evidence>
<keyword evidence="1" id="KW-0472">Membrane</keyword>
<feature type="transmembrane region" description="Helical" evidence="1">
    <location>
        <begin position="71"/>
        <end position="91"/>
    </location>
</feature>
<comment type="caution">
    <text evidence="2">The sequence shown here is derived from an EMBL/GenBank/DDBJ whole genome shotgun (WGS) entry which is preliminary data.</text>
</comment>
<protein>
    <recommendedName>
        <fullName evidence="4">Glycerophosphoryl diester phosphodiesterase membrane domain-containing protein</fullName>
    </recommendedName>
</protein>
<evidence type="ECO:0000313" key="2">
    <source>
        <dbReference type="EMBL" id="MCF4101838.1"/>
    </source>
</evidence>
<keyword evidence="3" id="KW-1185">Reference proteome</keyword>
<proteinExistence type="predicted"/>
<dbReference type="EMBL" id="JAKGTH010000008">
    <property type="protein sequence ID" value="MCF4101838.1"/>
    <property type="molecule type" value="Genomic_DNA"/>
</dbReference>
<sequence length="283" mass="32166">MNETYIQFKRKRELGEIITVTFQFIRNNYKPLLKSIIKNVGPLFLIFIAAIAYYTSAIAGSPFKAMQDSAANFLIAMLVLFLALMLFYSAYYATILHYIKSYVENNGVVQPQNIRTGVRQNFLKLILLYVITSVLTIAGFMFLVIPGIYIFVPLTLASTILIIENRSISESISYCFDLVKNHWWTTFGSLLVIYILVYVIGLIFQLPVLIYTVTKVFMSSQEGSIADPSSFQDWIFISLNTFATVMQYVLSGITIISISLIYYNLNEHKNLTGTYEAIDNLGN</sequence>
<dbReference type="RefSeq" id="WP_236133981.1">
    <property type="nucleotide sequence ID" value="NZ_JAKGTH010000008.1"/>
</dbReference>
<dbReference type="Proteomes" id="UP001179363">
    <property type="component" value="Unassembled WGS sequence"/>
</dbReference>
<accession>A0ABS9EK21</accession>
<feature type="transmembrane region" description="Helical" evidence="1">
    <location>
        <begin position="191"/>
        <end position="213"/>
    </location>
</feature>
<feature type="transmembrane region" description="Helical" evidence="1">
    <location>
        <begin position="40"/>
        <end position="59"/>
    </location>
</feature>
<keyword evidence="1" id="KW-1133">Transmembrane helix</keyword>
<reference evidence="2" key="1">
    <citation type="submission" date="2022-01" db="EMBL/GenBank/DDBJ databases">
        <title>Gillisia lutea sp. nov., isolated from marine plastic residues from the Malvarosa beach (Valencia, Spain).</title>
        <authorList>
            <person name="Vidal-Verdu A."/>
            <person name="Molina-Menor E."/>
            <person name="Satari L."/>
            <person name="Pascual J."/>
            <person name="Pereto J."/>
            <person name="Porcar M."/>
        </authorList>
    </citation>
    <scope>NUCLEOTIDE SEQUENCE</scope>
    <source>
        <strain evidence="2">M10.2A</strain>
    </source>
</reference>
<evidence type="ECO:0000256" key="1">
    <source>
        <dbReference type="SAM" id="Phobius"/>
    </source>
</evidence>
<organism evidence="2 3">
    <name type="scientific">Gillisia lutea</name>
    <dbReference type="NCBI Taxonomy" id="2909668"/>
    <lineage>
        <taxon>Bacteria</taxon>
        <taxon>Pseudomonadati</taxon>
        <taxon>Bacteroidota</taxon>
        <taxon>Flavobacteriia</taxon>
        <taxon>Flavobacteriales</taxon>
        <taxon>Flavobacteriaceae</taxon>
        <taxon>Gillisia</taxon>
    </lineage>
</organism>
<evidence type="ECO:0000313" key="3">
    <source>
        <dbReference type="Proteomes" id="UP001179363"/>
    </source>
</evidence>
<keyword evidence="1" id="KW-0812">Transmembrane</keyword>